<dbReference type="SUPFAM" id="SSF69572">
    <property type="entry name" value="Activating enzymes of the ubiquitin-like proteins"/>
    <property type="match status" value="1"/>
</dbReference>
<sequence>MHLNFLVSNHFLVLAETSDNIFHNRYSRNHLHYQNYGMYPASIQHTLLQKKVVILGCDGIGNHVSAILASSDVGKLILADNDVIEMTNLTR</sequence>
<keyword evidence="3" id="KW-1185">Reference proteome</keyword>
<dbReference type="RefSeq" id="WP_245262477.1">
    <property type="nucleotide sequence ID" value="NZ_CADEAH010000012.1"/>
</dbReference>
<evidence type="ECO:0000313" key="3">
    <source>
        <dbReference type="Proteomes" id="UP000027015"/>
    </source>
</evidence>
<accession>A0A067W7A8</accession>
<dbReference type="GO" id="GO:0008641">
    <property type="term" value="F:ubiquitin-like modifier activating enzyme activity"/>
    <property type="evidence" value="ECO:0007669"/>
    <property type="project" value="InterPro"/>
</dbReference>
<dbReference type="AlphaFoldDB" id="A0A067W7A8"/>
<gene>
    <name evidence="2" type="ORF">O9A_01350</name>
</gene>
<dbReference type="eggNOG" id="COG0476">
    <property type="taxonomic scope" value="Bacteria"/>
</dbReference>
<dbReference type="Gene3D" id="3.40.50.720">
    <property type="entry name" value="NAD(P)-binding Rossmann-like Domain"/>
    <property type="match status" value="1"/>
</dbReference>
<name>A0A067W7A8_9HYPH</name>
<evidence type="ECO:0000259" key="1">
    <source>
        <dbReference type="Pfam" id="PF00899"/>
    </source>
</evidence>
<dbReference type="STRING" id="1134510.O9A_01350"/>
<reference evidence="2 3" key="1">
    <citation type="submission" date="2012-04" db="EMBL/GenBank/DDBJ databases">
        <title>The Genome Sequence of Bartonella koehlerae C-29.</title>
        <authorList>
            <consortium name="The Broad Institute Genome Sequencing Platform"/>
            <consortium name="The Broad Institute Genome Sequencing Center for Infectious Disease"/>
            <person name="Feldgarden M."/>
            <person name="Kirby J."/>
            <person name="Kosoy M."/>
            <person name="Birtles R."/>
            <person name="Probert W.S."/>
            <person name="Chiaraviglio L."/>
            <person name="Walker B."/>
            <person name="Young S.K."/>
            <person name="Zeng Q."/>
            <person name="Gargeya S."/>
            <person name="Fitzgerald M."/>
            <person name="Haas B."/>
            <person name="Abouelleil A."/>
            <person name="Alvarado L."/>
            <person name="Arachchi H.M."/>
            <person name="Berlin A.M."/>
            <person name="Chapman S.B."/>
            <person name="Goldberg J."/>
            <person name="Griggs A."/>
            <person name="Gujja S."/>
            <person name="Hansen M."/>
            <person name="Howarth C."/>
            <person name="Imamovic A."/>
            <person name="Larimer J."/>
            <person name="McCowen C."/>
            <person name="Montmayeur A."/>
            <person name="Murphy C."/>
            <person name="Neiman D."/>
            <person name="Pearson M."/>
            <person name="Priest M."/>
            <person name="Roberts A."/>
            <person name="Saif S."/>
            <person name="Shea T."/>
            <person name="Sisk P."/>
            <person name="Sykes S."/>
            <person name="Wortman J."/>
            <person name="Nusbaum C."/>
            <person name="Birren B."/>
        </authorList>
    </citation>
    <scope>NUCLEOTIDE SEQUENCE [LARGE SCALE GENOMIC DNA]</scope>
    <source>
        <strain evidence="2 3">C-29</strain>
    </source>
</reference>
<dbReference type="InterPro" id="IPR000594">
    <property type="entry name" value="ThiF_NAD_FAD-bd"/>
</dbReference>
<feature type="domain" description="THIF-type NAD/FAD binding fold" evidence="1">
    <location>
        <begin position="40"/>
        <end position="91"/>
    </location>
</feature>
<dbReference type="HOGENOM" id="CLU_2421007_0_0_5"/>
<proteinExistence type="predicted"/>
<dbReference type="Proteomes" id="UP000027015">
    <property type="component" value="Unassembled WGS sequence"/>
</dbReference>
<dbReference type="Pfam" id="PF00899">
    <property type="entry name" value="ThiF"/>
    <property type="match status" value="1"/>
</dbReference>
<protein>
    <recommendedName>
        <fullName evidence="1">THIF-type NAD/FAD binding fold domain-containing protein</fullName>
    </recommendedName>
</protein>
<evidence type="ECO:0000313" key="2">
    <source>
        <dbReference type="EMBL" id="KEC54736.1"/>
    </source>
</evidence>
<dbReference type="EMBL" id="AHPL01000010">
    <property type="protein sequence ID" value="KEC54736.1"/>
    <property type="molecule type" value="Genomic_DNA"/>
</dbReference>
<comment type="caution">
    <text evidence="2">The sequence shown here is derived from an EMBL/GenBank/DDBJ whole genome shotgun (WGS) entry which is preliminary data.</text>
</comment>
<organism evidence="2 3">
    <name type="scientific">Bartonella koehlerae C-29</name>
    <dbReference type="NCBI Taxonomy" id="1134510"/>
    <lineage>
        <taxon>Bacteria</taxon>
        <taxon>Pseudomonadati</taxon>
        <taxon>Pseudomonadota</taxon>
        <taxon>Alphaproteobacteria</taxon>
        <taxon>Hyphomicrobiales</taxon>
        <taxon>Bartonellaceae</taxon>
        <taxon>Bartonella</taxon>
    </lineage>
</organism>
<dbReference type="InterPro" id="IPR035985">
    <property type="entry name" value="Ubiquitin-activating_enz"/>
</dbReference>